<comment type="subcellular location">
    <subcellularLocation>
        <location evidence="5">Cell membrane</location>
        <topology evidence="5">Multi-pass membrane protein</topology>
    </subcellularLocation>
    <subcellularLocation>
        <location evidence="1">Membrane</location>
        <topology evidence="1">Multi-pass membrane protein</topology>
    </subcellularLocation>
</comment>
<comment type="caution">
    <text evidence="6">The sequence shown here is derived from an EMBL/GenBank/DDBJ whole genome shotgun (WGS) entry which is preliminary data.</text>
</comment>
<feature type="transmembrane region" description="Helical" evidence="5">
    <location>
        <begin position="6"/>
        <end position="28"/>
    </location>
</feature>
<dbReference type="InterPro" id="IPR002781">
    <property type="entry name" value="TM_pro_TauE-like"/>
</dbReference>
<evidence type="ECO:0000256" key="5">
    <source>
        <dbReference type="RuleBase" id="RU363041"/>
    </source>
</evidence>
<dbReference type="EMBL" id="CAJHOE010000007">
    <property type="protein sequence ID" value="CAD7289238.1"/>
    <property type="molecule type" value="Genomic_DNA"/>
</dbReference>
<keyword evidence="3 5" id="KW-1133">Transmembrane helix</keyword>
<comment type="similarity">
    <text evidence="5">Belongs to the 4-toluene sulfonate uptake permease (TSUP) (TC 2.A.102) family.</text>
</comment>
<organism evidence="6 7">
    <name type="scientific">Campylobacter suis</name>
    <dbReference type="NCBI Taxonomy" id="2790657"/>
    <lineage>
        <taxon>Bacteria</taxon>
        <taxon>Pseudomonadati</taxon>
        <taxon>Campylobacterota</taxon>
        <taxon>Epsilonproteobacteria</taxon>
        <taxon>Campylobacterales</taxon>
        <taxon>Campylobacteraceae</taxon>
        <taxon>Campylobacter</taxon>
    </lineage>
</organism>
<evidence type="ECO:0000313" key="6">
    <source>
        <dbReference type="EMBL" id="CAD7289238.1"/>
    </source>
</evidence>
<keyword evidence="7" id="KW-1185">Reference proteome</keyword>
<dbReference type="Proteomes" id="UP000789359">
    <property type="component" value="Unassembled WGS sequence"/>
</dbReference>
<sequence>MDLLFIILGLFVGFAGGFFGIGGGAVVVPSMLLFGYDMKFAVGVSIMQMLFSSAFGSYVNFKSKILDVKPALILGLGGFFGAMASGFVVEFFSSKFLLGMLIVLQILNLAKLLTTPSEPKGAPNESKFLLFLIGLIIGTTAISMGIGGSALIIPLLVGFLNYDIKKAASAGLFFVIFASISGFVSLALHGFVNYTIGAMLGIGAVIGVYFGVKTAHKISRIAQKRWIIALLSVMLLIMLNKFLNS</sequence>
<evidence type="ECO:0000256" key="4">
    <source>
        <dbReference type="ARBA" id="ARBA00023136"/>
    </source>
</evidence>
<evidence type="ECO:0000256" key="3">
    <source>
        <dbReference type="ARBA" id="ARBA00022989"/>
    </source>
</evidence>
<feature type="transmembrane region" description="Helical" evidence="5">
    <location>
        <begin position="167"/>
        <end position="188"/>
    </location>
</feature>
<dbReference type="PANTHER" id="PTHR43701">
    <property type="entry name" value="MEMBRANE TRANSPORTER PROTEIN MJ0441-RELATED"/>
    <property type="match status" value="1"/>
</dbReference>
<evidence type="ECO:0000256" key="1">
    <source>
        <dbReference type="ARBA" id="ARBA00004141"/>
    </source>
</evidence>
<feature type="transmembrane region" description="Helical" evidence="5">
    <location>
        <begin position="224"/>
        <end position="243"/>
    </location>
</feature>
<dbReference type="RefSeq" id="WP_230057451.1">
    <property type="nucleotide sequence ID" value="NZ_CAJHOE010000007.1"/>
</dbReference>
<dbReference type="PANTHER" id="PTHR43701:SF2">
    <property type="entry name" value="MEMBRANE TRANSPORTER PROTEIN YJNA-RELATED"/>
    <property type="match status" value="1"/>
</dbReference>
<protein>
    <recommendedName>
        <fullName evidence="5">Probable membrane transporter protein</fullName>
    </recommendedName>
</protein>
<evidence type="ECO:0000256" key="2">
    <source>
        <dbReference type="ARBA" id="ARBA00022692"/>
    </source>
</evidence>
<evidence type="ECO:0000313" key="7">
    <source>
        <dbReference type="Proteomes" id="UP000789359"/>
    </source>
</evidence>
<feature type="transmembrane region" description="Helical" evidence="5">
    <location>
        <begin position="128"/>
        <end position="160"/>
    </location>
</feature>
<reference evidence="6 7" key="1">
    <citation type="submission" date="2020-11" db="EMBL/GenBank/DDBJ databases">
        <authorList>
            <person name="Peeters C."/>
        </authorList>
    </citation>
    <scope>NUCLEOTIDE SEQUENCE [LARGE SCALE GENOMIC DNA]</scope>
    <source>
        <strain evidence="6 7">LMG 8286</strain>
    </source>
</reference>
<keyword evidence="5" id="KW-1003">Cell membrane</keyword>
<dbReference type="InterPro" id="IPR051598">
    <property type="entry name" value="TSUP/Inactive_protease-like"/>
</dbReference>
<dbReference type="Pfam" id="PF01925">
    <property type="entry name" value="TauE"/>
    <property type="match status" value="1"/>
</dbReference>
<accession>A0ABM8Q8F8</accession>
<gene>
    <name evidence="6" type="ORF">LMG8286_01715</name>
</gene>
<keyword evidence="4 5" id="KW-0472">Membrane</keyword>
<proteinExistence type="inferred from homology"/>
<keyword evidence="2 5" id="KW-0812">Transmembrane</keyword>
<feature type="transmembrane region" description="Helical" evidence="5">
    <location>
        <begin position="194"/>
        <end position="212"/>
    </location>
</feature>
<feature type="transmembrane region" description="Helical" evidence="5">
    <location>
        <begin position="40"/>
        <end position="59"/>
    </location>
</feature>
<feature type="transmembrane region" description="Helical" evidence="5">
    <location>
        <begin position="71"/>
        <end position="89"/>
    </location>
</feature>
<name>A0ABM8Q8F8_9BACT</name>